<keyword evidence="2" id="KW-0472">Membrane</keyword>
<name>A0A9P1MZD9_9PELO</name>
<dbReference type="EMBL" id="CANHGI010000003">
    <property type="protein sequence ID" value="CAI5444383.1"/>
    <property type="molecule type" value="Genomic_DNA"/>
</dbReference>
<feature type="compositionally biased region" description="Polar residues" evidence="1">
    <location>
        <begin position="51"/>
        <end position="82"/>
    </location>
</feature>
<evidence type="ECO:0000313" key="3">
    <source>
        <dbReference type="EMBL" id="CAI5444383.1"/>
    </source>
</evidence>
<feature type="region of interest" description="Disordered" evidence="1">
    <location>
        <begin position="48"/>
        <end position="121"/>
    </location>
</feature>
<protein>
    <submittedName>
        <fullName evidence="3">Uncharacterized protein</fullName>
    </submittedName>
</protein>
<accession>A0A9P1MZD9</accession>
<proteinExistence type="predicted"/>
<dbReference type="Proteomes" id="UP001152747">
    <property type="component" value="Unassembled WGS sequence"/>
</dbReference>
<dbReference type="AlphaFoldDB" id="A0A9P1MZD9"/>
<gene>
    <name evidence="3" type="ORF">CAMP_LOCUS7020</name>
</gene>
<evidence type="ECO:0000256" key="2">
    <source>
        <dbReference type="SAM" id="Phobius"/>
    </source>
</evidence>
<organism evidence="3 4">
    <name type="scientific">Caenorhabditis angaria</name>
    <dbReference type="NCBI Taxonomy" id="860376"/>
    <lineage>
        <taxon>Eukaryota</taxon>
        <taxon>Metazoa</taxon>
        <taxon>Ecdysozoa</taxon>
        <taxon>Nematoda</taxon>
        <taxon>Chromadorea</taxon>
        <taxon>Rhabditida</taxon>
        <taxon>Rhabditina</taxon>
        <taxon>Rhabditomorpha</taxon>
        <taxon>Rhabditoidea</taxon>
        <taxon>Rhabditidae</taxon>
        <taxon>Peloderinae</taxon>
        <taxon>Caenorhabditis</taxon>
    </lineage>
</organism>
<evidence type="ECO:0000313" key="4">
    <source>
        <dbReference type="Proteomes" id="UP001152747"/>
    </source>
</evidence>
<evidence type="ECO:0000256" key="1">
    <source>
        <dbReference type="SAM" id="MobiDB-lite"/>
    </source>
</evidence>
<reference evidence="3" key="1">
    <citation type="submission" date="2022-11" db="EMBL/GenBank/DDBJ databases">
        <authorList>
            <person name="Kikuchi T."/>
        </authorList>
    </citation>
    <scope>NUCLEOTIDE SEQUENCE</scope>
    <source>
        <strain evidence="3">PS1010</strain>
    </source>
</reference>
<keyword evidence="4" id="KW-1185">Reference proteome</keyword>
<keyword evidence="2" id="KW-1133">Transmembrane helix</keyword>
<comment type="caution">
    <text evidence="3">The sequence shown here is derived from an EMBL/GenBank/DDBJ whole genome shotgun (WGS) entry which is preliminary data.</text>
</comment>
<keyword evidence="2" id="KW-0812">Transmembrane</keyword>
<dbReference type="OrthoDB" id="5856566at2759"/>
<sequence>MSYTNNHYNYQIAVVFAILIGGCLFLAAVIAAIYFVCVNNMRDDDKKRLNSGRNSATNWAPQQQQIPQSTYNPAPSIQNYDFNPNPIRSVGLNNQSYTPVPSTTPQNYAPNQNYQPVATPTTQQYIQQQQIPQYQPDIIYQQGPSSYSQQQPVEYTIQNPSNFVQSSV</sequence>
<feature type="compositionally biased region" description="Polar residues" evidence="1">
    <location>
        <begin position="91"/>
        <end position="118"/>
    </location>
</feature>
<feature type="transmembrane region" description="Helical" evidence="2">
    <location>
        <begin position="12"/>
        <end position="38"/>
    </location>
</feature>